<dbReference type="EMBL" id="VUJU01009952">
    <property type="protein sequence ID" value="KAF0716676.1"/>
    <property type="molecule type" value="Genomic_DNA"/>
</dbReference>
<dbReference type="OrthoDB" id="424490at2759"/>
<dbReference type="Proteomes" id="UP000478052">
    <property type="component" value="Unassembled WGS sequence"/>
</dbReference>
<evidence type="ECO:0000313" key="3">
    <source>
        <dbReference type="Proteomes" id="UP000478052"/>
    </source>
</evidence>
<evidence type="ECO:0000259" key="1">
    <source>
        <dbReference type="SMART" id="SM01126"/>
    </source>
</evidence>
<dbReference type="InterPro" id="IPR024445">
    <property type="entry name" value="Tnp_ISXO2-like"/>
</dbReference>
<evidence type="ECO:0000313" key="2">
    <source>
        <dbReference type="EMBL" id="KAF0716676.1"/>
    </source>
</evidence>
<reference evidence="2 3" key="1">
    <citation type="submission" date="2019-08" db="EMBL/GenBank/DDBJ databases">
        <title>Whole genome of Aphis craccivora.</title>
        <authorList>
            <person name="Voronova N.V."/>
            <person name="Shulinski R.S."/>
            <person name="Bandarenka Y.V."/>
            <person name="Zhorov D.G."/>
            <person name="Warner D."/>
        </authorList>
    </citation>
    <scope>NUCLEOTIDE SEQUENCE [LARGE SCALE GENOMIC DNA]</scope>
    <source>
        <strain evidence="2">180601</strain>
        <tissue evidence="2">Whole Body</tissue>
    </source>
</reference>
<organism evidence="2 3">
    <name type="scientific">Aphis craccivora</name>
    <name type="common">Cowpea aphid</name>
    <dbReference type="NCBI Taxonomy" id="307492"/>
    <lineage>
        <taxon>Eukaryota</taxon>
        <taxon>Metazoa</taxon>
        <taxon>Ecdysozoa</taxon>
        <taxon>Arthropoda</taxon>
        <taxon>Hexapoda</taxon>
        <taxon>Insecta</taxon>
        <taxon>Pterygota</taxon>
        <taxon>Neoptera</taxon>
        <taxon>Paraneoptera</taxon>
        <taxon>Hemiptera</taxon>
        <taxon>Sternorrhyncha</taxon>
        <taxon>Aphidomorpha</taxon>
        <taxon>Aphidoidea</taxon>
        <taxon>Aphididae</taxon>
        <taxon>Aphidini</taxon>
        <taxon>Aphis</taxon>
        <taxon>Aphis</taxon>
    </lineage>
</organism>
<dbReference type="InterPro" id="IPR053164">
    <property type="entry name" value="IS1016-like_transposase"/>
</dbReference>
<sequence>MGVWNVPKRRNLYYRGKILCCRKSYNKKIIQNEIEIGTEIHSDEWLAYKTLETKEYIHKTVNHSKFFVDPINSAHTQRIESLWRGLKLRILKKMHGTSPSLLSSYLAEQWWRLRNSNDDIFECFLRDVKLYCI</sequence>
<dbReference type="Pfam" id="PF12762">
    <property type="entry name" value="DDE_Tnp_IS1595"/>
    <property type="match status" value="1"/>
</dbReference>
<gene>
    <name evidence="2" type="ORF">FWK35_00034246</name>
</gene>
<feature type="domain" description="ISXO2-like transposase" evidence="1">
    <location>
        <begin position="2"/>
        <end position="114"/>
    </location>
</feature>
<name>A0A6G0W048_APHCR</name>
<comment type="caution">
    <text evidence="2">The sequence shown here is derived from an EMBL/GenBank/DDBJ whole genome shotgun (WGS) entry which is preliminary data.</text>
</comment>
<dbReference type="AlphaFoldDB" id="A0A6G0W048"/>
<accession>A0A6G0W048</accession>
<dbReference type="PANTHER" id="PTHR47163:SF2">
    <property type="entry name" value="SI:DKEY-17M8.2"/>
    <property type="match status" value="1"/>
</dbReference>
<dbReference type="SMART" id="SM01126">
    <property type="entry name" value="DDE_Tnp_IS1595"/>
    <property type="match status" value="1"/>
</dbReference>
<keyword evidence="3" id="KW-1185">Reference proteome</keyword>
<proteinExistence type="predicted"/>
<dbReference type="PANTHER" id="PTHR47163">
    <property type="entry name" value="DDE_TNP_IS1595 DOMAIN-CONTAINING PROTEIN"/>
    <property type="match status" value="1"/>
</dbReference>
<protein>
    <submittedName>
        <fullName evidence="2">DDE Tnp IS1595 domain-containing protein</fullName>
    </submittedName>
</protein>